<dbReference type="EMBL" id="JAKTTI010000001">
    <property type="protein sequence ID" value="MCH1623930.1"/>
    <property type="molecule type" value="Genomic_DNA"/>
</dbReference>
<comment type="caution">
    <text evidence="1">The sequence shown here is derived from an EMBL/GenBank/DDBJ whole genome shotgun (WGS) entry which is preliminary data.</text>
</comment>
<proteinExistence type="predicted"/>
<gene>
    <name evidence="1" type="ORF">MJG50_01210</name>
</gene>
<organism evidence="1 2">
    <name type="scientific">Fredinandcohnia quinoae</name>
    <dbReference type="NCBI Taxonomy" id="2918902"/>
    <lineage>
        <taxon>Bacteria</taxon>
        <taxon>Bacillati</taxon>
        <taxon>Bacillota</taxon>
        <taxon>Bacilli</taxon>
        <taxon>Bacillales</taxon>
        <taxon>Bacillaceae</taxon>
        <taxon>Fredinandcohnia</taxon>
    </lineage>
</organism>
<dbReference type="Proteomes" id="UP001431131">
    <property type="component" value="Unassembled WGS sequence"/>
</dbReference>
<reference evidence="1" key="1">
    <citation type="submission" date="2022-02" db="EMBL/GenBank/DDBJ databases">
        <title>Fredinandcohnia quinoae sp. nov. isolated from Chenopodium quinoa seeds.</title>
        <authorList>
            <person name="Saati-Santamaria Z."/>
            <person name="Flores-Felix J.D."/>
            <person name="Igual J.M."/>
            <person name="Velazquez E."/>
            <person name="Garcia-Fraile P."/>
            <person name="Martinez-Molina E."/>
        </authorList>
    </citation>
    <scope>NUCLEOTIDE SEQUENCE</scope>
    <source>
        <strain evidence="1">SECRCQ15</strain>
    </source>
</reference>
<dbReference type="AlphaFoldDB" id="A0AAW5DY15"/>
<keyword evidence="2" id="KW-1185">Reference proteome</keyword>
<accession>A0AAW5DY15</accession>
<evidence type="ECO:0000313" key="1">
    <source>
        <dbReference type="EMBL" id="MCH1623930.1"/>
    </source>
</evidence>
<name>A0AAW5DY15_9BACI</name>
<dbReference type="RefSeq" id="WP_240252052.1">
    <property type="nucleotide sequence ID" value="NZ_JAKTTI010000001.1"/>
</dbReference>
<evidence type="ECO:0000313" key="2">
    <source>
        <dbReference type="Proteomes" id="UP001431131"/>
    </source>
</evidence>
<sequence length="95" mass="11146">MKSLQDAIYNWLTIKVVADARPDDISAVDTLQLFEDILTKDFQVGDKTIQKDDEMYYVTYSIDGEEKKVRFPIELIDIMHNQIQGNPERYKNYPV</sequence>
<protein>
    <submittedName>
        <fullName evidence="1">Uncharacterized protein</fullName>
    </submittedName>
</protein>